<sequence>MQKIGKVFALVAVLIMAVASLASAEDYKFGVRVRGTFVLPAESFDSRLNALDLKVSEDIVPAIDFEYFFTKNISTELMAAVTRHDIKASGQFVGSTWLLPPTLTVKYHPLAGKLVSPYAGVGVNATFPFKSNFNGVGDFSIDNTIGWVAQAGADIKIKDNLYFNVDYKYVNIDTKIRVAGTKYKLDVNPNLVSVGVGYRF</sequence>
<comment type="caution">
    <text evidence="2">The sequence shown here is derived from an EMBL/GenBank/DDBJ whole genome shotgun (WGS) entry which is preliminary data.</text>
</comment>
<proteinExistence type="predicted"/>
<organism evidence="2 3">
    <name type="scientific">Geomonas limicola</name>
    <dbReference type="NCBI Taxonomy" id="2740186"/>
    <lineage>
        <taxon>Bacteria</taxon>
        <taxon>Pseudomonadati</taxon>
        <taxon>Thermodesulfobacteriota</taxon>
        <taxon>Desulfuromonadia</taxon>
        <taxon>Geobacterales</taxon>
        <taxon>Geobacteraceae</taxon>
        <taxon>Geomonas</taxon>
    </lineage>
</organism>
<evidence type="ECO:0000256" key="1">
    <source>
        <dbReference type="SAM" id="SignalP"/>
    </source>
</evidence>
<evidence type="ECO:0000313" key="2">
    <source>
        <dbReference type="EMBL" id="GFO68137.1"/>
    </source>
</evidence>
<protein>
    <submittedName>
        <fullName evidence="2">Membrane protein</fullName>
    </submittedName>
</protein>
<name>A0A6V8N8P2_9BACT</name>
<dbReference type="GO" id="GO:0055085">
    <property type="term" value="P:transmembrane transport"/>
    <property type="evidence" value="ECO:0007669"/>
    <property type="project" value="TreeGrafter"/>
</dbReference>
<dbReference type="SUPFAM" id="SSF56925">
    <property type="entry name" value="OMPA-like"/>
    <property type="match status" value="1"/>
</dbReference>
<dbReference type="Gene3D" id="2.40.160.20">
    <property type="match status" value="1"/>
</dbReference>
<dbReference type="AlphaFoldDB" id="A0A6V8N8P2"/>
<dbReference type="GO" id="GO:0019867">
    <property type="term" value="C:outer membrane"/>
    <property type="evidence" value="ECO:0007669"/>
    <property type="project" value="InterPro"/>
</dbReference>
<feature type="signal peptide" evidence="1">
    <location>
        <begin position="1"/>
        <end position="24"/>
    </location>
</feature>
<dbReference type="RefSeq" id="WP_281379429.1">
    <property type="nucleotide sequence ID" value="NZ_BLXZ01000003.1"/>
</dbReference>
<dbReference type="PANTHER" id="PTHR36920">
    <property type="match status" value="1"/>
</dbReference>
<dbReference type="Proteomes" id="UP000587586">
    <property type="component" value="Unassembled WGS sequence"/>
</dbReference>
<keyword evidence="1" id="KW-0732">Signal</keyword>
<evidence type="ECO:0000313" key="3">
    <source>
        <dbReference type="Proteomes" id="UP000587586"/>
    </source>
</evidence>
<gene>
    <name evidence="2" type="primary">ompW</name>
    <name evidence="2" type="ORF">GMLC_17160</name>
</gene>
<dbReference type="InterPro" id="IPR005618">
    <property type="entry name" value="OMPW"/>
</dbReference>
<dbReference type="PANTHER" id="PTHR36920:SF1">
    <property type="entry name" value="OUTER MEMBRANE PROTEIN W"/>
    <property type="match status" value="1"/>
</dbReference>
<dbReference type="Pfam" id="PF03922">
    <property type="entry name" value="OmpW"/>
    <property type="match status" value="1"/>
</dbReference>
<accession>A0A6V8N8P2</accession>
<keyword evidence="3" id="KW-1185">Reference proteome</keyword>
<dbReference type="EMBL" id="BLXZ01000003">
    <property type="protein sequence ID" value="GFO68137.1"/>
    <property type="molecule type" value="Genomic_DNA"/>
</dbReference>
<reference evidence="3" key="1">
    <citation type="submission" date="2020-06" db="EMBL/GenBank/DDBJ databases">
        <title>Draft genomic sequecing of Geomonas sp. Red745.</title>
        <authorList>
            <person name="Itoh H."/>
            <person name="Xu Z.X."/>
            <person name="Ushijima N."/>
            <person name="Masuda Y."/>
            <person name="Shiratori Y."/>
            <person name="Senoo K."/>
        </authorList>
    </citation>
    <scope>NUCLEOTIDE SEQUENCE [LARGE SCALE GENOMIC DNA]</scope>
    <source>
        <strain evidence="3">Red745</strain>
    </source>
</reference>
<dbReference type="InterPro" id="IPR011250">
    <property type="entry name" value="OMP/PagP_B-barrel"/>
</dbReference>
<feature type="chain" id="PRO_5028091618" evidence="1">
    <location>
        <begin position="25"/>
        <end position="200"/>
    </location>
</feature>